<gene>
    <name evidence="1" type="ORF">MBEHAL_1004</name>
</gene>
<protein>
    <submittedName>
        <fullName evidence="1">Uncharacterized protein</fullName>
    </submittedName>
</protein>
<organism evidence="1 2">
    <name type="scientific">Halarchaeum acidiphilum MH1-52-1</name>
    <dbReference type="NCBI Taxonomy" id="1261545"/>
    <lineage>
        <taxon>Archaea</taxon>
        <taxon>Methanobacteriati</taxon>
        <taxon>Methanobacteriota</taxon>
        <taxon>Stenosarchaea group</taxon>
        <taxon>Halobacteria</taxon>
        <taxon>Halobacteriales</taxon>
        <taxon>Halobacteriaceae</taxon>
    </lineage>
</organism>
<dbReference type="Proteomes" id="UP000016986">
    <property type="component" value="Unassembled WGS sequence"/>
</dbReference>
<dbReference type="AlphaFoldDB" id="U3A3M1"/>
<sequence length="122" mass="12969">MTSSMTFLVPVTDTLLIRSGLSMHRLLELGEGVLDGLGLVLRGRLAEPFALRFALLDDLLALGFDLLASLGEVFLLQLCRTFFGLLTYLVGPLPGFGEALLPGLLGVGDDVVGVLLGLLNPF</sequence>
<comment type="caution">
    <text evidence="1">The sequence shown here is derived from an EMBL/GenBank/DDBJ whole genome shotgun (WGS) entry which is preliminary data.</text>
</comment>
<evidence type="ECO:0000313" key="2">
    <source>
        <dbReference type="Proteomes" id="UP000016986"/>
    </source>
</evidence>
<evidence type="ECO:0000313" key="1">
    <source>
        <dbReference type="EMBL" id="GAD52244.1"/>
    </source>
</evidence>
<dbReference type="EMBL" id="BATA01000018">
    <property type="protein sequence ID" value="GAD52244.1"/>
    <property type="molecule type" value="Genomic_DNA"/>
</dbReference>
<reference evidence="1 2" key="1">
    <citation type="submission" date="2013-09" db="EMBL/GenBank/DDBJ databases">
        <title>Whole genome sequencing of Halarchaeum acidiphilum strain MH1-52-1.</title>
        <authorList>
            <person name="Shimane Y."/>
            <person name="Minegishi H."/>
            <person name="Nishi S."/>
            <person name="Echigo A."/>
            <person name="Shuto A."/>
            <person name="Konishi M."/>
            <person name="Ito T."/>
            <person name="Ohkuma M."/>
            <person name="Ohta Y."/>
            <person name="Nagano Y."/>
            <person name="Tsubouchi T."/>
            <person name="Mori K."/>
            <person name="Usui K."/>
            <person name="Kamekura M."/>
            <person name="Usami R."/>
            <person name="Takaki Y."/>
            <person name="Hatada Y."/>
        </authorList>
    </citation>
    <scope>NUCLEOTIDE SEQUENCE [LARGE SCALE GENOMIC DNA]</scope>
    <source>
        <strain evidence="1 2">JCM 16109</strain>
    </source>
</reference>
<keyword evidence="2" id="KW-1185">Reference proteome</keyword>
<accession>U3A3M1</accession>
<proteinExistence type="predicted"/>
<name>U3A3M1_9EURY</name>